<sequence>MTTKTITLIAAAATKNNGIGANKTIPWRLPKEMKYFNRVTTAGTTAGTPTSPAVMNACIMGRRNWESIPDAFRPLPKRYNIVVTSNPDLIPKNDAQYAVTAPSVAAALAHIDAVNSSNGPVKIDRVFSIGGYGIYKEAMDLEGYHVQILLTRVEFSDADCCDAFFPEIDMAKFKLQSHQRLSDVATFDVPSGTQTENGIDYQFLLYEN</sequence>
<keyword evidence="1" id="KW-0560">Oxidoreductase</keyword>
<dbReference type="EMBL" id="JANBVB010000423">
    <property type="protein sequence ID" value="KAJ2894347.1"/>
    <property type="molecule type" value="Genomic_DNA"/>
</dbReference>
<keyword evidence="2" id="KW-1185">Reference proteome</keyword>
<organism evidence="1 2">
    <name type="scientific">Coemansia aciculifera</name>
    <dbReference type="NCBI Taxonomy" id="417176"/>
    <lineage>
        <taxon>Eukaryota</taxon>
        <taxon>Fungi</taxon>
        <taxon>Fungi incertae sedis</taxon>
        <taxon>Zoopagomycota</taxon>
        <taxon>Kickxellomycotina</taxon>
        <taxon>Kickxellomycetes</taxon>
        <taxon>Kickxellales</taxon>
        <taxon>Kickxellaceae</taxon>
        <taxon>Coemansia</taxon>
    </lineage>
</organism>
<dbReference type="Proteomes" id="UP001139981">
    <property type="component" value="Unassembled WGS sequence"/>
</dbReference>
<reference evidence="1" key="1">
    <citation type="submission" date="2022-07" db="EMBL/GenBank/DDBJ databases">
        <title>Phylogenomic reconstructions and comparative analyses of Kickxellomycotina fungi.</title>
        <authorList>
            <person name="Reynolds N.K."/>
            <person name="Stajich J.E."/>
            <person name="Barry K."/>
            <person name="Grigoriev I.V."/>
            <person name="Crous P."/>
            <person name="Smith M.E."/>
        </authorList>
    </citation>
    <scope>NUCLEOTIDE SEQUENCE</scope>
    <source>
        <strain evidence="1">CBS 190363</strain>
    </source>
</reference>
<proteinExistence type="predicted"/>
<dbReference type="EC" id="1.5.1.3" evidence="1"/>
<protein>
    <submittedName>
        <fullName evidence="1">Dihydrofolate reductase</fullName>
        <ecNumber evidence="1">1.5.1.3</ecNumber>
    </submittedName>
</protein>
<evidence type="ECO:0000313" key="2">
    <source>
        <dbReference type="Proteomes" id="UP001139981"/>
    </source>
</evidence>
<gene>
    <name evidence="1" type="primary">DFR1</name>
    <name evidence="1" type="ORF">IWW38_002607</name>
</gene>
<comment type="caution">
    <text evidence="1">The sequence shown here is derived from an EMBL/GenBank/DDBJ whole genome shotgun (WGS) entry which is preliminary data.</text>
</comment>
<evidence type="ECO:0000313" key="1">
    <source>
        <dbReference type="EMBL" id="KAJ2894347.1"/>
    </source>
</evidence>
<name>A0ACC1M401_9FUNG</name>
<accession>A0ACC1M401</accession>